<dbReference type="SFLD" id="SFLDG01135">
    <property type="entry name" value="C1.5.6:_HAD__Beta-PGM__Phospha"/>
    <property type="match status" value="1"/>
</dbReference>
<dbReference type="InterPro" id="IPR050155">
    <property type="entry name" value="HAD-like_hydrolase_sf"/>
</dbReference>
<comment type="catalytic activity">
    <reaction evidence="3">
        <text>diphosphate + H2O = 2 phosphate + H(+)</text>
        <dbReference type="Rhea" id="RHEA:24576"/>
        <dbReference type="ChEBI" id="CHEBI:15377"/>
        <dbReference type="ChEBI" id="CHEBI:15378"/>
        <dbReference type="ChEBI" id="CHEBI:33019"/>
        <dbReference type="ChEBI" id="CHEBI:43474"/>
        <dbReference type="EC" id="3.6.1.1"/>
    </reaction>
</comment>
<comment type="cofactor">
    <cofactor evidence="3">
        <name>Mg(2+)</name>
        <dbReference type="ChEBI" id="CHEBI:18420"/>
    </cofactor>
</comment>
<dbReference type="InterPro" id="IPR036412">
    <property type="entry name" value="HAD-like_sf"/>
</dbReference>
<dbReference type="SUPFAM" id="SSF56784">
    <property type="entry name" value="HAD-like"/>
    <property type="match status" value="1"/>
</dbReference>
<dbReference type="Gene3D" id="1.10.150.240">
    <property type="entry name" value="Putative phosphatase, domain 2"/>
    <property type="match status" value="1"/>
</dbReference>
<dbReference type="NCBIfam" id="TIGR01549">
    <property type="entry name" value="HAD-SF-IA-v1"/>
    <property type="match status" value="1"/>
</dbReference>
<evidence type="ECO:0000313" key="4">
    <source>
        <dbReference type="EMBL" id="QQS99198.1"/>
    </source>
</evidence>
<proteinExistence type="inferred from homology"/>
<dbReference type="EC" id="3.6.1.1" evidence="3"/>
<protein>
    <recommendedName>
        <fullName evidence="3">Pyrophosphatase PpaX</fullName>
        <ecNumber evidence="3">3.6.1.1</ecNumber>
    </recommendedName>
</protein>
<dbReference type="InterPro" id="IPR023214">
    <property type="entry name" value="HAD_sf"/>
</dbReference>
<dbReference type="FunFam" id="3.40.50.1000:FF:000022">
    <property type="entry name" value="Phosphoglycolate phosphatase"/>
    <property type="match status" value="1"/>
</dbReference>
<dbReference type="KEGG" id="ppsr:I6J18_16345"/>
<dbReference type="NCBIfam" id="NF009804">
    <property type="entry name" value="PRK13288.1"/>
    <property type="match status" value="1"/>
</dbReference>
<dbReference type="InterPro" id="IPR023198">
    <property type="entry name" value="PGP-like_dom2"/>
</dbReference>
<dbReference type="GO" id="GO:0005829">
    <property type="term" value="C:cytosol"/>
    <property type="evidence" value="ECO:0007669"/>
    <property type="project" value="TreeGrafter"/>
</dbReference>
<evidence type="ECO:0000256" key="2">
    <source>
        <dbReference type="ARBA" id="ARBA00022842"/>
    </source>
</evidence>
<reference evidence="4 5" key="1">
    <citation type="submission" date="2021-01" db="EMBL/GenBank/DDBJ databases">
        <title>FDA dAtabase for Regulatory Grade micrObial Sequences (FDA-ARGOS): Supporting development and validation of Infectious Disease Dx tests.</title>
        <authorList>
            <person name="Nelson B."/>
            <person name="Plummer A."/>
            <person name="Tallon L."/>
            <person name="Sadzewicz L."/>
            <person name="Zhao X."/>
            <person name="Boylan J."/>
            <person name="Ott S."/>
            <person name="Bowen H."/>
            <person name="Vavikolanu K."/>
            <person name="Mehta A."/>
            <person name="Aluvathingal J."/>
            <person name="Nadendla S."/>
            <person name="Myers T."/>
            <person name="Yan Y."/>
            <person name="Sichtig H."/>
        </authorList>
    </citation>
    <scope>NUCLEOTIDE SEQUENCE [LARGE SCALE GENOMIC DNA]</scope>
    <source>
        <strain evidence="4 5">FDAARGOS_1161</strain>
    </source>
</reference>
<dbReference type="HAMAP" id="MF_01250">
    <property type="entry name" value="Pyrophosphat_PpaX"/>
    <property type="match status" value="1"/>
</dbReference>
<dbReference type="PRINTS" id="PR00413">
    <property type="entry name" value="HADHALOGNASE"/>
</dbReference>
<evidence type="ECO:0000256" key="3">
    <source>
        <dbReference type="HAMAP-Rule" id="MF_01250"/>
    </source>
</evidence>
<accession>A0A974RZ89</accession>
<dbReference type="AlphaFoldDB" id="A0A974RZ89"/>
<keyword evidence="1 3" id="KW-0378">Hydrolase</keyword>
<dbReference type="RefSeq" id="WP_040375807.1">
    <property type="nucleotide sequence ID" value="NZ_CP068053.1"/>
</dbReference>
<dbReference type="Gene3D" id="3.40.50.1000">
    <property type="entry name" value="HAD superfamily/HAD-like"/>
    <property type="match status" value="1"/>
</dbReference>
<dbReference type="InterPro" id="IPR006439">
    <property type="entry name" value="HAD-SF_hydro_IA"/>
</dbReference>
<gene>
    <name evidence="3 4" type="primary">ppaX</name>
    <name evidence="4" type="ORF">I6J18_16345</name>
</gene>
<feature type="active site" description="Nucleophile" evidence="3">
    <location>
        <position position="11"/>
    </location>
</feature>
<comment type="similarity">
    <text evidence="3">Belongs to the HAD-like hydrolase superfamily. PpaX family.</text>
</comment>
<dbReference type="InterPro" id="IPR023733">
    <property type="entry name" value="Pyrophosphatase_Ppax"/>
</dbReference>
<organism evidence="4 5">
    <name type="scientific">Peribacillus psychrosaccharolyticus</name>
    <name type="common">Bacillus psychrosaccharolyticus</name>
    <dbReference type="NCBI Taxonomy" id="1407"/>
    <lineage>
        <taxon>Bacteria</taxon>
        <taxon>Bacillati</taxon>
        <taxon>Bacillota</taxon>
        <taxon>Bacilli</taxon>
        <taxon>Bacillales</taxon>
        <taxon>Bacillaceae</taxon>
        <taxon>Peribacillus</taxon>
    </lineage>
</organism>
<evidence type="ECO:0000313" key="5">
    <source>
        <dbReference type="Proteomes" id="UP000595254"/>
    </source>
</evidence>
<dbReference type="Pfam" id="PF13419">
    <property type="entry name" value="HAD_2"/>
    <property type="match status" value="1"/>
</dbReference>
<dbReference type="InterPro" id="IPR041492">
    <property type="entry name" value="HAD_2"/>
</dbReference>
<dbReference type="CDD" id="cd02616">
    <property type="entry name" value="HAD_PPase"/>
    <property type="match status" value="1"/>
</dbReference>
<dbReference type="Proteomes" id="UP000595254">
    <property type="component" value="Chromosome"/>
</dbReference>
<dbReference type="PANTHER" id="PTHR43434:SF26">
    <property type="entry name" value="PYROPHOSPHATASE PPAX"/>
    <property type="match status" value="1"/>
</dbReference>
<keyword evidence="2 3" id="KW-0460">Magnesium</keyword>
<dbReference type="PANTHER" id="PTHR43434">
    <property type="entry name" value="PHOSPHOGLYCOLATE PHOSPHATASE"/>
    <property type="match status" value="1"/>
</dbReference>
<keyword evidence="5" id="KW-1185">Reference proteome</keyword>
<dbReference type="EMBL" id="CP068053">
    <property type="protein sequence ID" value="QQS99198.1"/>
    <property type="molecule type" value="Genomic_DNA"/>
</dbReference>
<dbReference type="GO" id="GO:0004427">
    <property type="term" value="F:inorganic diphosphate phosphatase activity"/>
    <property type="evidence" value="ECO:0007669"/>
    <property type="project" value="UniProtKB-UniRule"/>
</dbReference>
<sequence length="217" mass="24718">MNRKTTTLLFDFDGTLVDTNELILSSFTQTLDFFYPGVYQREEIITFNGPPLYETFSKIDPERADEMISHYRAHNWENHDLLVKEFTGVFETIKTLNESGYKLAIVTTKKRDIVEKGLALTKLDQFFDVVVTLDDVEKAKPDPEPVFTALKLLGSTPQEAIMVGDNYHDILSGQRAETKTAGVAWSAKGADYLNQFNPDYMLETIADLFTILEDNRL</sequence>
<dbReference type="GO" id="GO:0006281">
    <property type="term" value="P:DNA repair"/>
    <property type="evidence" value="ECO:0007669"/>
    <property type="project" value="TreeGrafter"/>
</dbReference>
<comment type="function">
    <text evidence="3">Hydrolyzes pyrophosphate formed during P-Ser-HPr dephosphorylation by HPrK/P. Might play a role in controlling the intracellular pyrophosphate pool.</text>
</comment>
<dbReference type="SFLD" id="SFLDG01129">
    <property type="entry name" value="C1.5:_HAD__Beta-PGM__Phosphata"/>
    <property type="match status" value="1"/>
</dbReference>
<name>A0A974RZ89_PERPY</name>
<evidence type="ECO:0000256" key="1">
    <source>
        <dbReference type="ARBA" id="ARBA00022801"/>
    </source>
</evidence>
<dbReference type="SFLD" id="SFLDS00003">
    <property type="entry name" value="Haloacid_Dehalogenase"/>
    <property type="match status" value="1"/>
</dbReference>
<dbReference type="GO" id="GO:0008967">
    <property type="term" value="F:phosphoglycolate phosphatase activity"/>
    <property type="evidence" value="ECO:0007669"/>
    <property type="project" value="TreeGrafter"/>
</dbReference>
<dbReference type="GO" id="GO:0000287">
    <property type="term" value="F:magnesium ion binding"/>
    <property type="evidence" value="ECO:0007669"/>
    <property type="project" value="UniProtKB-UniRule"/>
</dbReference>